<dbReference type="GO" id="GO:0003676">
    <property type="term" value="F:nucleic acid binding"/>
    <property type="evidence" value="ECO:0007669"/>
    <property type="project" value="InterPro"/>
</dbReference>
<dbReference type="Proteomes" id="UP000321822">
    <property type="component" value="Unassembled WGS sequence"/>
</dbReference>
<dbReference type="AlphaFoldDB" id="A0A5C6QAR6"/>
<sequence>MITKISRNPEKFDSFELYSKLCAKNAFDINDVNSVDKVIESLRSALKENHKNLNLVFGKRVESMFGLVAASLGKCSLIKQEDGGEAYCNDDISIPDFRIVLKENNSSFLVEVKNYHREPFSNKFSFTKRYFESVLKYSELVGCPVKFAIYYSKMNLWVLLDPEAFEPHGGRYVVDLQTAMMQNEFITLGDQWISTTPPIEIYIISDPSKPATYDEDSGETNFIIKNVLCYCAGNLVETDKEKELLNLFAMYGKWTETEALPVVSQNRLISIKYKFEPEEEYSENGFDSIGQLTSMISSAYKMATEDNGSVVAIETVREAKSFSIVIPEDYSSKLLPLWRFRLQPNKG</sequence>
<evidence type="ECO:0000313" key="2">
    <source>
        <dbReference type="Proteomes" id="UP000321822"/>
    </source>
</evidence>
<dbReference type="RefSeq" id="WP_146789974.1">
    <property type="nucleotide sequence ID" value="NZ_VOLT01000009.1"/>
</dbReference>
<dbReference type="EMBL" id="VOLT01000009">
    <property type="protein sequence ID" value="TWX65949.1"/>
    <property type="molecule type" value="Genomic_DNA"/>
</dbReference>
<dbReference type="Gene3D" id="3.40.1350.10">
    <property type="match status" value="1"/>
</dbReference>
<dbReference type="InterPro" id="IPR011856">
    <property type="entry name" value="tRNA_endonuc-like_dom_sf"/>
</dbReference>
<evidence type="ECO:0000313" key="1">
    <source>
        <dbReference type="EMBL" id="TWX65949.1"/>
    </source>
</evidence>
<keyword evidence="2" id="KW-1185">Reference proteome</keyword>
<reference evidence="1 2" key="1">
    <citation type="submission" date="2019-07" db="EMBL/GenBank/DDBJ databases">
        <title>Genomes of sea-ice associated Colwellia species.</title>
        <authorList>
            <person name="Bowman J.P."/>
        </authorList>
    </citation>
    <scope>NUCLEOTIDE SEQUENCE [LARGE SCALE GENOMIC DNA]</scope>
    <source>
        <strain evidence="1 2">ACAM 459</strain>
    </source>
</reference>
<gene>
    <name evidence="1" type="ORF">ESZ36_16735</name>
</gene>
<proteinExistence type="predicted"/>
<accession>A0A5C6QAR6</accession>
<protein>
    <recommendedName>
        <fullName evidence="3">Restriction endonuclease</fullName>
    </recommendedName>
</protein>
<name>A0A5C6QAR6_9GAMM</name>
<organism evidence="1 2">
    <name type="scientific">Colwellia demingiae</name>
    <dbReference type="NCBI Taxonomy" id="89401"/>
    <lineage>
        <taxon>Bacteria</taxon>
        <taxon>Pseudomonadati</taxon>
        <taxon>Pseudomonadota</taxon>
        <taxon>Gammaproteobacteria</taxon>
        <taxon>Alteromonadales</taxon>
        <taxon>Colwelliaceae</taxon>
        <taxon>Colwellia</taxon>
    </lineage>
</organism>
<dbReference type="OrthoDB" id="9181378at2"/>
<comment type="caution">
    <text evidence="1">The sequence shown here is derived from an EMBL/GenBank/DDBJ whole genome shotgun (WGS) entry which is preliminary data.</text>
</comment>
<evidence type="ECO:0008006" key="3">
    <source>
        <dbReference type="Google" id="ProtNLM"/>
    </source>
</evidence>